<accession>A0AAV3X7Q2</accession>
<reference evidence="1" key="1">
    <citation type="submission" date="2019-10" db="EMBL/GenBank/DDBJ databases">
        <title>Draft genome sequece of Microseira wollei NIES-4236.</title>
        <authorList>
            <person name="Yamaguchi H."/>
            <person name="Suzuki S."/>
            <person name="Kawachi M."/>
        </authorList>
    </citation>
    <scope>NUCLEOTIDE SEQUENCE</scope>
    <source>
        <strain evidence="1">NIES-4236</strain>
    </source>
</reference>
<dbReference type="EMBL" id="BLAY01000027">
    <property type="protein sequence ID" value="GET37356.1"/>
    <property type="molecule type" value="Genomic_DNA"/>
</dbReference>
<name>A0AAV3X7Q2_9CYAN</name>
<dbReference type="Proteomes" id="UP001050975">
    <property type="component" value="Unassembled WGS sequence"/>
</dbReference>
<evidence type="ECO:0000313" key="1">
    <source>
        <dbReference type="EMBL" id="GET37356.1"/>
    </source>
</evidence>
<dbReference type="AlphaFoldDB" id="A0AAV3X7Q2"/>
<proteinExistence type="predicted"/>
<evidence type="ECO:0000313" key="2">
    <source>
        <dbReference type="Proteomes" id="UP001050975"/>
    </source>
</evidence>
<comment type="caution">
    <text evidence="1">The sequence shown here is derived from an EMBL/GenBank/DDBJ whole genome shotgun (WGS) entry which is preliminary data.</text>
</comment>
<dbReference type="RefSeq" id="WP_226578691.1">
    <property type="nucleotide sequence ID" value="NZ_BLAY01000027.1"/>
</dbReference>
<sequence length="176" mass="20215">MGKLTKSLKEATQKLDQVQYGINQMQELGQEITENTFRVAETALRTGYLYAKAEAEETPTQHLLPGESHPSEKNQLKGETHWTEASLKAKFGSRDAAYQYLRDVRGIKLRSRSWKNIVDAFNQGVEELSLAQRVVQLEQTLTQQTQYIATLEEKIHQMHLQLLELTTAVERLTKER</sequence>
<protein>
    <submittedName>
        <fullName evidence="1">Uncharacterized protein</fullName>
    </submittedName>
</protein>
<gene>
    <name evidence="1" type="ORF">MiSe_21090</name>
</gene>
<keyword evidence="2" id="KW-1185">Reference proteome</keyword>
<organism evidence="1 2">
    <name type="scientific">Microseira wollei NIES-4236</name>
    <dbReference type="NCBI Taxonomy" id="2530354"/>
    <lineage>
        <taxon>Bacteria</taxon>
        <taxon>Bacillati</taxon>
        <taxon>Cyanobacteriota</taxon>
        <taxon>Cyanophyceae</taxon>
        <taxon>Oscillatoriophycideae</taxon>
        <taxon>Aerosakkonematales</taxon>
        <taxon>Aerosakkonemataceae</taxon>
        <taxon>Microseira</taxon>
    </lineage>
</organism>